<keyword evidence="12" id="KW-1185">Reference proteome</keyword>
<evidence type="ECO:0000256" key="8">
    <source>
        <dbReference type="ARBA" id="ARBA00049360"/>
    </source>
</evidence>
<dbReference type="InterPro" id="IPR004014">
    <property type="entry name" value="ATPase_P-typ_cation-transptr_N"/>
</dbReference>
<feature type="transmembrane region" description="Helical" evidence="9">
    <location>
        <begin position="830"/>
        <end position="850"/>
    </location>
</feature>
<dbReference type="InterPro" id="IPR023299">
    <property type="entry name" value="ATPase_P-typ_cyto_dom_N"/>
</dbReference>
<dbReference type="PRINTS" id="PR00120">
    <property type="entry name" value="HATPASE"/>
</dbReference>
<dbReference type="PANTHER" id="PTHR42861">
    <property type="entry name" value="CALCIUM-TRANSPORTING ATPASE"/>
    <property type="match status" value="1"/>
</dbReference>
<gene>
    <name evidence="11" type="ORF">FB561_5786</name>
</gene>
<dbReference type="GO" id="GO:0005886">
    <property type="term" value="C:plasma membrane"/>
    <property type="evidence" value="ECO:0007669"/>
    <property type="project" value="UniProtKB-SubCell"/>
</dbReference>
<dbReference type="InterPro" id="IPR006068">
    <property type="entry name" value="ATPase_P-typ_cation-transptr_C"/>
</dbReference>
<feature type="transmembrane region" description="Helical" evidence="9">
    <location>
        <begin position="765"/>
        <end position="783"/>
    </location>
</feature>
<dbReference type="SUPFAM" id="SSF56784">
    <property type="entry name" value="HAD-like"/>
    <property type="match status" value="1"/>
</dbReference>
<evidence type="ECO:0000256" key="4">
    <source>
        <dbReference type="ARBA" id="ARBA00022840"/>
    </source>
</evidence>
<keyword evidence="2 9" id="KW-0812">Transmembrane</keyword>
<evidence type="ECO:0000256" key="1">
    <source>
        <dbReference type="ARBA" id="ARBA00004651"/>
    </source>
</evidence>
<keyword evidence="7 9" id="KW-0472">Membrane</keyword>
<dbReference type="PROSITE" id="PS00154">
    <property type="entry name" value="ATPASE_E1_E2"/>
    <property type="match status" value="1"/>
</dbReference>
<dbReference type="RefSeq" id="WP_145812071.1">
    <property type="nucleotide sequence ID" value="NZ_VIVK01000001.1"/>
</dbReference>
<dbReference type="OrthoDB" id="9814270at2"/>
<name>A0A561C0B1_9ACTN</name>
<dbReference type="SUPFAM" id="SSF81653">
    <property type="entry name" value="Calcium ATPase, transduction domain A"/>
    <property type="match status" value="1"/>
</dbReference>
<evidence type="ECO:0000256" key="9">
    <source>
        <dbReference type="SAM" id="Phobius"/>
    </source>
</evidence>
<dbReference type="Proteomes" id="UP000318380">
    <property type="component" value="Unassembled WGS sequence"/>
</dbReference>
<dbReference type="SFLD" id="SFLDG00002">
    <property type="entry name" value="C1.7:_P-type_atpase_like"/>
    <property type="match status" value="1"/>
</dbReference>
<reference evidence="11 12" key="1">
    <citation type="submission" date="2019-06" db="EMBL/GenBank/DDBJ databases">
        <title>Sequencing the genomes of 1000 actinobacteria strains.</title>
        <authorList>
            <person name="Klenk H.-P."/>
        </authorList>
    </citation>
    <scope>NUCLEOTIDE SEQUENCE [LARGE SCALE GENOMIC DNA]</scope>
    <source>
        <strain evidence="11 12">DSM 24683</strain>
    </source>
</reference>
<evidence type="ECO:0000256" key="5">
    <source>
        <dbReference type="ARBA" id="ARBA00022967"/>
    </source>
</evidence>
<dbReference type="Pfam" id="PF00689">
    <property type="entry name" value="Cation_ATPase_C"/>
    <property type="match status" value="1"/>
</dbReference>
<feature type="transmembrane region" description="Helical" evidence="9">
    <location>
        <begin position="795"/>
        <end position="815"/>
    </location>
</feature>
<feature type="transmembrane region" description="Helical" evidence="9">
    <location>
        <begin position="213"/>
        <end position="237"/>
    </location>
</feature>
<dbReference type="InterPro" id="IPR023298">
    <property type="entry name" value="ATPase_P-typ_TM_dom_sf"/>
</dbReference>
<dbReference type="InterPro" id="IPR059000">
    <property type="entry name" value="ATPase_P-type_domA"/>
</dbReference>
<dbReference type="Gene3D" id="3.40.50.1000">
    <property type="entry name" value="HAD superfamily/HAD-like"/>
    <property type="match status" value="1"/>
</dbReference>
<comment type="subcellular location">
    <subcellularLocation>
        <location evidence="1">Cell membrane</location>
        <topology evidence="1">Multi-pass membrane protein</topology>
    </subcellularLocation>
</comment>
<feature type="transmembrane region" description="Helical" evidence="9">
    <location>
        <begin position="249"/>
        <end position="271"/>
    </location>
</feature>
<dbReference type="Pfam" id="PF00690">
    <property type="entry name" value="Cation_ATPase_N"/>
    <property type="match status" value="1"/>
</dbReference>
<dbReference type="SMART" id="SM00831">
    <property type="entry name" value="Cation_ATPase_N"/>
    <property type="match status" value="1"/>
</dbReference>
<keyword evidence="4" id="KW-0067">ATP-binding</keyword>
<dbReference type="SUPFAM" id="SSF81665">
    <property type="entry name" value="Calcium ATPase, transmembrane domain M"/>
    <property type="match status" value="1"/>
</dbReference>
<dbReference type="PRINTS" id="PR00119">
    <property type="entry name" value="CATATPASE"/>
</dbReference>
<dbReference type="InterPro" id="IPR044492">
    <property type="entry name" value="P_typ_ATPase_HD_dom"/>
</dbReference>
<evidence type="ECO:0000313" key="12">
    <source>
        <dbReference type="Proteomes" id="UP000318380"/>
    </source>
</evidence>
<dbReference type="Gene3D" id="1.20.1110.10">
    <property type="entry name" value="Calcium-transporting ATPase, transmembrane domain"/>
    <property type="match status" value="1"/>
</dbReference>
<evidence type="ECO:0000256" key="7">
    <source>
        <dbReference type="ARBA" id="ARBA00023136"/>
    </source>
</evidence>
<dbReference type="AlphaFoldDB" id="A0A561C0B1"/>
<sequence length="868" mass="90660">MTDQGVVPSGLTDAQAAEALLASGPNSVPAPKPPTVWHRVGVQLRDPMILLLIGAALLTVALRDFTDLTVILVVIVLNTTVGVVQEVRAEHALAALGRLAAPRACVLRSGRRLIVPAEDLVRQDVTLLAAGDIVPADIKLFEAVRLQVDEAALTGESVPVEKEVDGEVLAGTVITRGRGSGTVLRVGHESALGRIAELISTQRPRPTPLQIRLAALSRILSVVALSLSVVVAVVALLNGLSLSRVTVTAVSLTVAAVPESLPAVVTLALAIGAHRMAHRAAVVRRLPAVETLGSVTVVATDKTGTLTEGIMEAERVWTATGQVLATGHGYNPEGRLLPVADPEARRMPDDDRDPPNGLGTSTELHRLLRDVVLCNDAGLRPPEPGRTGWQPLGDPTEAALLALAHRGHLDPDMITSAYPRTFEIPFDSSRKRMATFHRQPGRSGELVVVKGAPEVLLAPGVTTSGEVEPARVAAGKLARAGYRVLAVADRELEPAAARTEDGLRLAGLVAITDPIRANAATVTSALATAGVQMLLITGDAAGTATTVARQIGLPAGEVLTSADLDAGADPAAARVFARIRPEHKLDIIRAWQDRGEVVAMTGDGVNDAPALRRADIGVAMGRDGTEVARQAADLILTDDDLGTVVSAIEEGRRIYSNIRTFLRYALSGGLAEVLVMLAGPAAGLTVPLLPAQILWINMLTHGLPGVAIGAEPADPKAMRRPPRPPAEQVLGAGLWQRVAWTGALIAVITLAVAVGARAIGSPWQTMTYLVLGLAQLGVALALRRPRPRGSRQPRFLDYAVAGALVAQVAPVYVPALRDLLGLTLLSPGELAVAVLAASVPGLAVAVRRLLRGTGRHVPKESPAAGERS</sequence>
<keyword evidence="5" id="KW-1278">Translocase</keyword>
<feature type="domain" description="Cation-transporting P-type ATPase N-terminal" evidence="10">
    <location>
        <begin position="3"/>
        <end position="64"/>
    </location>
</feature>
<evidence type="ECO:0000313" key="11">
    <source>
        <dbReference type="EMBL" id="TWD84593.1"/>
    </source>
</evidence>
<accession>A0A561C0B1</accession>
<dbReference type="EMBL" id="VIVK01000001">
    <property type="protein sequence ID" value="TWD84593.1"/>
    <property type="molecule type" value="Genomic_DNA"/>
</dbReference>
<comment type="caution">
    <text evidence="11">The sequence shown here is derived from an EMBL/GenBank/DDBJ whole genome shotgun (WGS) entry which is preliminary data.</text>
</comment>
<feature type="transmembrane region" description="Helical" evidence="9">
    <location>
        <begin position="661"/>
        <end position="682"/>
    </location>
</feature>
<dbReference type="Gene3D" id="2.70.150.10">
    <property type="entry name" value="Calcium-transporting ATPase, cytoplasmic transduction domain A"/>
    <property type="match status" value="1"/>
</dbReference>
<dbReference type="GO" id="GO:0005524">
    <property type="term" value="F:ATP binding"/>
    <property type="evidence" value="ECO:0007669"/>
    <property type="project" value="UniProtKB-KW"/>
</dbReference>
<keyword evidence="6 9" id="KW-1133">Transmembrane helix</keyword>
<dbReference type="InterPro" id="IPR008250">
    <property type="entry name" value="ATPase_P-typ_transduc_dom_A_sf"/>
</dbReference>
<dbReference type="Gene3D" id="3.40.1110.10">
    <property type="entry name" value="Calcium-transporting ATPase, cytoplasmic domain N"/>
    <property type="match status" value="1"/>
</dbReference>
<proteinExistence type="predicted"/>
<keyword evidence="3" id="KW-0547">Nucleotide-binding</keyword>
<dbReference type="SFLD" id="SFLDS00003">
    <property type="entry name" value="Haloacid_Dehalogenase"/>
    <property type="match status" value="1"/>
</dbReference>
<dbReference type="SFLD" id="SFLDF00027">
    <property type="entry name" value="p-type_atpase"/>
    <property type="match status" value="1"/>
</dbReference>
<organism evidence="11 12">
    <name type="scientific">Kribbella amoyensis</name>
    <dbReference type="NCBI Taxonomy" id="996641"/>
    <lineage>
        <taxon>Bacteria</taxon>
        <taxon>Bacillati</taxon>
        <taxon>Actinomycetota</taxon>
        <taxon>Actinomycetes</taxon>
        <taxon>Propionibacteriales</taxon>
        <taxon>Kribbellaceae</taxon>
        <taxon>Kribbella</taxon>
    </lineage>
</organism>
<comment type="catalytic activity">
    <reaction evidence="8">
        <text>ATP + H2O = ADP + phosphate + H(+)</text>
        <dbReference type="Rhea" id="RHEA:13065"/>
        <dbReference type="ChEBI" id="CHEBI:15377"/>
        <dbReference type="ChEBI" id="CHEBI:15378"/>
        <dbReference type="ChEBI" id="CHEBI:30616"/>
        <dbReference type="ChEBI" id="CHEBI:43474"/>
        <dbReference type="ChEBI" id="CHEBI:456216"/>
    </reaction>
</comment>
<evidence type="ECO:0000256" key="2">
    <source>
        <dbReference type="ARBA" id="ARBA00022692"/>
    </source>
</evidence>
<dbReference type="InterPro" id="IPR023214">
    <property type="entry name" value="HAD_sf"/>
</dbReference>
<dbReference type="Pfam" id="PF00122">
    <property type="entry name" value="E1-E2_ATPase"/>
    <property type="match status" value="1"/>
</dbReference>
<feature type="transmembrane region" description="Helical" evidence="9">
    <location>
        <begin position="738"/>
        <end position="759"/>
    </location>
</feature>
<evidence type="ECO:0000256" key="6">
    <source>
        <dbReference type="ARBA" id="ARBA00022989"/>
    </source>
</evidence>
<dbReference type="InterPro" id="IPR018303">
    <property type="entry name" value="ATPase_P-typ_P_site"/>
</dbReference>
<dbReference type="InterPro" id="IPR036412">
    <property type="entry name" value="HAD-like_sf"/>
</dbReference>
<dbReference type="InterPro" id="IPR001757">
    <property type="entry name" value="P_typ_ATPase"/>
</dbReference>
<dbReference type="SUPFAM" id="SSF81660">
    <property type="entry name" value="Metal cation-transporting ATPase, ATP-binding domain N"/>
    <property type="match status" value="1"/>
</dbReference>
<dbReference type="Pfam" id="PF13246">
    <property type="entry name" value="Cation_ATPase"/>
    <property type="match status" value="1"/>
</dbReference>
<evidence type="ECO:0000256" key="3">
    <source>
        <dbReference type="ARBA" id="ARBA00022741"/>
    </source>
</evidence>
<evidence type="ECO:0000259" key="10">
    <source>
        <dbReference type="SMART" id="SM00831"/>
    </source>
</evidence>
<feature type="transmembrane region" description="Helical" evidence="9">
    <location>
        <begin position="688"/>
        <end position="710"/>
    </location>
</feature>
<dbReference type="GO" id="GO:0016887">
    <property type="term" value="F:ATP hydrolysis activity"/>
    <property type="evidence" value="ECO:0007669"/>
    <property type="project" value="InterPro"/>
</dbReference>
<protein>
    <submittedName>
        <fullName evidence="11">Ca2+-transporting ATPase</fullName>
    </submittedName>
</protein>
<dbReference type="NCBIfam" id="TIGR01494">
    <property type="entry name" value="ATPase_P-type"/>
    <property type="match status" value="2"/>
</dbReference>